<evidence type="ECO:0000256" key="1">
    <source>
        <dbReference type="SAM" id="MobiDB-lite"/>
    </source>
</evidence>
<dbReference type="EMBL" id="JAINUG010000017">
    <property type="protein sequence ID" value="KAJ8413092.1"/>
    <property type="molecule type" value="Genomic_DNA"/>
</dbReference>
<protein>
    <submittedName>
        <fullName evidence="2">Uncharacterized protein</fullName>
    </submittedName>
</protein>
<comment type="caution">
    <text evidence="2">The sequence shown here is derived from an EMBL/GenBank/DDBJ whole genome shotgun (WGS) entry which is preliminary data.</text>
</comment>
<organism evidence="2 3">
    <name type="scientific">Aldrovandia affinis</name>
    <dbReference type="NCBI Taxonomy" id="143900"/>
    <lineage>
        <taxon>Eukaryota</taxon>
        <taxon>Metazoa</taxon>
        <taxon>Chordata</taxon>
        <taxon>Craniata</taxon>
        <taxon>Vertebrata</taxon>
        <taxon>Euteleostomi</taxon>
        <taxon>Actinopterygii</taxon>
        <taxon>Neopterygii</taxon>
        <taxon>Teleostei</taxon>
        <taxon>Notacanthiformes</taxon>
        <taxon>Halosauridae</taxon>
        <taxon>Aldrovandia</taxon>
    </lineage>
</organism>
<dbReference type="AlphaFoldDB" id="A0AAD7T3F8"/>
<accession>A0AAD7T3F8</accession>
<gene>
    <name evidence="2" type="ORF">AAFF_G00106740</name>
</gene>
<name>A0AAD7T3F8_9TELE</name>
<evidence type="ECO:0000313" key="3">
    <source>
        <dbReference type="Proteomes" id="UP001221898"/>
    </source>
</evidence>
<reference evidence="2" key="1">
    <citation type="journal article" date="2023" name="Science">
        <title>Genome structures resolve the early diversification of teleost fishes.</title>
        <authorList>
            <person name="Parey E."/>
            <person name="Louis A."/>
            <person name="Montfort J."/>
            <person name="Bouchez O."/>
            <person name="Roques C."/>
            <person name="Iampietro C."/>
            <person name="Lluch J."/>
            <person name="Castinel A."/>
            <person name="Donnadieu C."/>
            <person name="Desvignes T."/>
            <person name="Floi Bucao C."/>
            <person name="Jouanno E."/>
            <person name="Wen M."/>
            <person name="Mejri S."/>
            <person name="Dirks R."/>
            <person name="Jansen H."/>
            <person name="Henkel C."/>
            <person name="Chen W.J."/>
            <person name="Zahm M."/>
            <person name="Cabau C."/>
            <person name="Klopp C."/>
            <person name="Thompson A.W."/>
            <person name="Robinson-Rechavi M."/>
            <person name="Braasch I."/>
            <person name="Lecointre G."/>
            <person name="Bobe J."/>
            <person name="Postlethwait J.H."/>
            <person name="Berthelot C."/>
            <person name="Roest Crollius H."/>
            <person name="Guiguen Y."/>
        </authorList>
    </citation>
    <scope>NUCLEOTIDE SEQUENCE</scope>
    <source>
        <strain evidence="2">NC1722</strain>
    </source>
</reference>
<evidence type="ECO:0000313" key="2">
    <source>
        <dbReference type="EMBL" id="KAJ8413092.1"/>
    </source>
</evidence>
<feature type="region of interest" description="Disordered" evidence="1">
    <location>
        <begin position="43"/>
        <end position="95"/>
    </location>
</feature>
<sequence>MDKTDRRGPTAVPNSRLSAACQNFFADERQHCALHRRKKREWRARPLSGGERRWAAARGREKGSLVRPRAAAMLRSGDDASRRVLRSRSSPTPGAMFAVVRGTEDSVHPVSVIETL</sequence>
<proteinExistence type="predicted"/>
<keyword evidence="3" id="KW-1185">Reference proteome</keyword>
<dbReference type="Proteomes" id="UP001221898">
    <property type="component" value="Unassembled WGS sequence"/>
</dbReference>
<feature type="compositionally biased region" description="Basic and acidic residues" evidence="1">
    <location>
        <begin position="50"/>
        <end position="64"/>
    </location>
</feature>